<keyword evidence="6" id="KW-0503">Monooxygenase</keyword>
<dbReference type="InterPro" id="IPR017972">
    <property type="entry name" value="Cyt_P450_CS"/>
</dbReference>
<keyword evidence="7" id="KW-1133">Transmembrane helix</keyword>
<evidence type="ECO:0000256" key="4">
    <source>
        <dbReference type="ARBA" id="ARBA00023004"/>
    </source>
</evidence>
<dbReference type="EMBL" id="KZ678132">
    <property type="protein sequence ID" value="PSN70318.1"/>
    <property type="molecule type" value="Genomic_DNA"/>
</dbReference>
<comment type="similarity">
    <text evidence="2 6">Belongs to the cytochrome P450 family.</text>
</comment>
<dbReference type="SUPFAM" id="SSF48264">
    <property type="entry name" value="Cytochrome P450"/>
    <property type="match status" value="1"/>
</dbReference>
<keyword evidence="3 5" id="KW-0479">Metal-binding</keyword>
<dbReference type="Pfam" id="PF00067">
    <property type="entry name" value="p450"/>
    <property type="match status" value="1"/>
</dbReference>
<feature type="transmembrane region" description="Helical" evidence="7">
    <location>
        <begin position="21"/>
        <end position="43"/>
    </location>
</feature>
<comment type="cofactor">
    <cofactor evidence="1 5">
        <name>heme</name>
        <dbReference type="ChEBI" id="CHEBI:30413"/>
    </cofactor>
</comment>
<dbReference type="PRINTS" id="PR00385">
    <property type="entry name" value="P450"/>
</dbReference>
<evidence type="ECO:0000313" key="9">
    <source>
        <dbReference type="Proteomes" id="UP000240883"/>
    </source>
</evidence>
<keyword evidence="7" id="KW-0472">Membrane</keyword>
<proteinExistence type="inferred from homology"/>
<accession>A0A2T2NZ06</accession>
<keyword evidence="9" id="KW-1185">Reference proteome</keyword>
<keyword evidence="5 6" id="KW-0349">Heme</keyword>
<dbReference type="GO" id="GO:0016705">
    <property type="term" value="F:oxidoreductase activity, acting on paired donors, with incorporation or reduction of molecular oxygen"/>
    <property type="evidence" value="ECO:0007669"/>
    <property type="project" value="InterPro"/>
</dbReference>
<evidence type="ECO:0000256" key="3">
    <source>
        <dbReference type="ARBA" id="ARBA00022723"/>
    </source>
</evidence>
<evidence type="ECO:0000256" key="2">
    <source>
        <dbReference type="ARBA" id="ARBA00010617"/>
    </source>
</evidence>
<evidence type="ECO:0000256" key="1">
    <source>
        <dbReference type="ARBA" id="ARBA00001971"/>
    </source>
</evidence>
<dbReference type="GO" id="GO:0005506">
    <property type="term" value="F:iron ion binding"/>
    <property type="evidence" value="ECO:0007669"/>
    <property type="project" value="InterPro"/>
</dbReference>
<dbReference type="PROSITE" id="PS00086">
    <property type="entry name" value="CYTOCHROME_P450"/>
    <property type="match status" value="1"/>
</dbReference>
<protein>
    <submittedName>
        <fullName evidence="8">Cytochrome P450 oxidoreductase</fullName>
    </submittedName>
</protein>
<dbReference type="GO" id="GO:0020037">
    <property type="term" value="F:heme binding"/>
    <property type="evidence" value="ECO:0007669"/>
    <property type="project" value="InterPro"/>
</dbReference>
<dbReference type="InterPro" id="IPR050121">
    <property type="entry name" value="Cytochrome_P450_monoxygenase"/>
</dbReference>
<dbReference type="STRING" id="1448308.A0A2T2NZ06"/>
<dbReference type="AlphaFoldDB" id="A0A2T2NZ06"/>
<reference evidence="8 9" key="1">
    <citation type="journal article" date="2018" name="Front. Microbiol.">
        <title>Genome-Wide Analysis of Corynespora cassiicola Leaf Fall Disease Putative Effectors.</title>
        <authorList>
            <person name="Lopez D."/>
            <person name="Ribeiro S."/>
            <person name="Label P."/>
            <person name="Fumanal B."/>
            <person name="Venisse J.S."/>
            <person name="Kohler A."/>
            <person name="de Oliveira R.R."/>
            <person name="Labutti K."/>
            <person name="Lipzen A."/>
            <person name="Lail K."/>
            <person name="Bauer D."/>
            <person name="Ohm R.A."/>
            <person name="Barry K.W."/>
            <person name="Spatafora J."/>
            <person name="Grigoriev I.V."/>
            <person name="Martin F.M."/>
            <person name="Pujade-Renaud V."/>
        </authorList>
    </citation>
    <scope>NUCLEOTIDE SEQUENCE [LARGE SCALE GENOMIC DNA]</scope>
    <source>
        <strain evidence="8 9">Philippines</strain>
    </source>
</reference>
<dbReference type="OrthoDB" id="3934656at2759"/>
<dbReference type="GO" id="GO:0004497">
    <property type="term" value="F:monooxygenase activity"/>
    <property type="evidence" value="ECO:0007669"/>
    <property type="project" value="UniProtKB-KW"/>
</dbReference>
<dbReference type="Gene3D" id="1.10.630.10">
    <property type="entry name" value="Cytochrome P450"/>
    <property type="match status" value="1"/>
</dbReference>
<gene>
    <name evidence="8" type="ORF">BS50DRAFT_662504</name>
</gene>
<evidence type="ECO:0000313" key="8">
    <source>
        <dbReference type="EMBL" id="PSN70318.1"/>
    </source>
</evidence>
<dbReference type="InterPro" id="IPR036396">
    <property type="entry name" value="Cyt_P450_sf"/>
</dbReference>
<keyword evidence="4 5" id="KW-0408">Iron</keyword>
<keyword evidence="7" id="KW-0812">Transmembrane</keyword>
<organism evidence="8 9">
    <name type="scientific">Corynespora cassiicola Philippines</name>
    <dbReference type="NCBI Taxonomy" id="1448308"/>
    <lineage>
        <taxon>Eukaryota</taxon>
        <taxon>Fungi</taxon>
        <taxon>Dikarya</taxon>
        <taxon>Ascomycota</taxon>
        <taxon>Pezizomycotina</taxon>
        <taxon>Dothideomycetes</taxon>
        <taxon>Pleosporomycetidae</taxon>
        <taxon>Pleosporales</taxon>
        <taxon>Corynesporascaceae</taxon>
        <taxon>Corynespora</taxon>
    </lineage>
</organism>
<dbReference type="InterPro" id="IPR002401">
    <property type="entry name" value="Cyt_P450_E_grp-I"/>
</dbReference>
<dbReference type="PRINTS" id="PR00463">
    <property type="entry name" value="EP450I"/>
</dbReference>
<dbReference type="Proteomes" id="UP000240883">
    <property type="component" value="Unassembled WGS sequence"/>
</dbReference>
<feature type="binding site" description="axial binding residue" evidence="5">
    <location>
        <position position="464"/>
    </location>
    <ligand>
        <name>heme</name>
        <dbReference type="ChEBI" id="CHEBI:30413"/>
    </ligand>
    <ligandPart>
        <name>Fe</name>
        <dbReference type="ChEBI" id="CHEBI:18248"/>
    </ligandPart>
</feature>
<dbReference type="PANTHER" id="PTHR24305">
    <property type="entry name" value="CYTOCHROME P450"/>
    <property type="match status" value="1"/>
</dbReference>
<evidence type="ECO:0000256" key="7">
    <source>
        <dbReference type="SAM" id="Phobius"/>
    </source>
</evidence>
<name>A0A2T2NZ06_CORCC</name>
<dbReference type="PANTHER" id="PTHR24305:SF166">
    <property type="entry name" value="CYTOCHROME P450 12A4, MITOCHONDRIAL-RELATED"/>
    <property type="match status" value="1"/>
</dbReference>
<keyword evidence="6" id="KW-0560">Oxidoreductase</keyword>
<evidence type="ECO:0000256" key="5">
    <source>
        <dbReference type="PIRSR" id="PIRSR602401-1"/>
    </source>
</evidence>
<dbReference type="InterPro" id="IPR001128">
    <property type="entry name" value="Cyt_P450"/>
</dbReference>
<sequence length="502" mass="57066">MIPAHIGTLLRRLLKRYFSTIGQTLFTTLVLWVLTYILLSLYVRNFHLQKLPGPRMAAYTRFWLSKSYAQGCLFRVLHETSIVHGPLARVGPNRLLVSDAKETIRILSPRSRYERGPWYDAFMIDPDRPTIVSQRQRPVHLHMRYQMAAGYSGRDIANMEAIFDDRISDFMARIANQWTSTPMTTVTFDMSRGIRLFIMDTITQLSFGEPLGYVEKDCDMMNFTSTMERLLPIVLQLTLFTEFNTILKILGKIRFFRERIFPHYTDNGGLGKVRQIAQQVIKSRSLPEQEPKSDILDSFLRHGLSAREAEAEMAIALVAGSDTTSTGLRAAILAIISNTPVCCRLQNEIDTSVEAGLVSSPIQDQEARRLPYLQACIYEALRWHPPLVLPRERVVPPEGDVICGHRVPGGTYVGINVWTSQRDSIFGDDPDVFKPERWIDASPDRQKNMKQVWELIFGHGTTKCLGENVAMKTMNKFIFEACRMASIPLLQGLTPPTVVPTL</sequence>
<evidence type="ECO:0000256" key="6">
    <source>
        <dbReference type="RuleBase" id="RU000461"/>
    </source>
</evidence>